<feature type="domain" description="Response regulatory" evidence="16">
    <location>
        <begin position="1065"/>
        <end position="1180"/>
    </location>
</feature>
<evidence type="ECO:0000256" key="2">
    <source>
        <dbReference type="ARBA" id="ARBA00012438"/>
    </source>
</evidence>
<dbReference type="Proteomes" id="UP000435059">
    <property type="component" value="Unassembled WGS sequence"/>
</dbReference>
<dbReference type="Pfam" id="PF07495">
    <property type="entry name" value="Y_Y_Y"/>
    <property type="match status" value="1"/>
</dbReference>
<dbReference type="InterPro" id="IPR015943">
    <property type="entry name" value="WD40/YVTN_repeat-like_dom_sf"/>
</dbReference>
<dbReference type="GO" id="GO:0003700">
    <property type="term" value="F:DNA-binding transcription factor activity"/>
    <property type="evidence" value="ECO:0007669"/>
    <property type="project" value="InterPro"/>
</dbReference>
<reference evidence="17 18" key="1">
    <citation type="journal article" date="2019" name="Nat. Med.">
        <title>A library of human gut bacterial isolates paired with longitudinal multiomics data enables mechanistic microbiome research.</title>
        <authorList>
            <person name="Poyet M."/>
            <person name="Groussin M."/>
            <person name="Gibbons S.M."/>
            <person name="Avila-Pacheco J."/>
            <person name="Jiang X."/>
            <person name="Kearney S.M."/>
            <person name="Perrotta A.R."/>
            <person name="Berdy B."/>
            <person name="Zhao S."/>
            <person name="Lieberman T.D."/>
            <person name="Swanson P.K."/>
            <person name="Smith M."/>
            <person name="Roesemann S."/>
            <person name="Alexander J.E."/>
            <person name="Rich S.A."/>
            <person name="Livny J."/>
            <person name="Vlamakis H."/>
            <person name="Clish C."/>
            <person name="Bullock K."/>
            <person name="Deik A."/>
            <person name="Scott J."/>
            <person name="Pierce K.A."/>
            <person name="Xavier R.J."/>
            <person name="Alm E.J."/>
        </authorList>
    </citation>
    <scope>NUCLEOTIDE SEQUENCE [LARGE SCALE GENOMIC DNA]</scope>
    <source>
        <strain evidence="17 18">BIOML-A74</strain>
    </source>
</reference>
<evidence type="ECO:0000256" key="4">
    <source>
        <dbReference type="ARBA" id="ARBA00022679"/>
    </source>
</evidence>
<dbReference type="Gene3D" id="1.10.10.60">
    <property type="entry name" value="Homeodomain-like"/>
    <property type="match status" value="1"/>
</dbReference>
<comment type="caution">
    <text evidence="17">The sequence shown here is derived from an EMBL/GenBank/DDBJ whole genome shotgun (WGS) entry which is preliminary data.</text>
</comment>
<keyword evidence="18" id="KW-1185">Reference proteome</keyword>
<keyword evidence="13" id="KW-1133">Transmembrane helix</keyword>
<dbReference type="Gene3D" id="3.30.565.10">
    <property type="entry name" value="Histidine kinase-like ATPase, C-terminal domain"/>
    <property type="match status" value="1"/>
</dbReference>
<evidence type="ECO:0000256" key="13">
    <source>
        <dbReference type="SAM" id="Phobius"/>
    </source>
</evidence>
<dbReference type="Gene3D" id="3.40.50.2300">
    <property type="match status" value="1"/>
</dbReference>
<dbReference type="SUPFAM" id="SSF63825">
    <property type="entry name" value="YWTD domain"/>
    <property type="match status" value="1"/>
</dbReference>
<evidence type="ECO:0000313" key="17">
    <source>
        <dbReference type="EMBL" id="KAB6088206.1"/>
    </source>
</evidence>
<dbReference type="InterPro" id="IPR011110">
    <property type="entry name" value="Reg_prop"/>
</dbReference>
<feature type="domain" description="Histidine kinase" evidence="15">
    <location>
        <begin position="816"/>
        <end position="1033"/>
    </location>
</feature>
<dbReference type="CDD" id="cd00075">
    <property type="entry name" value="HATPase"/>
    <property type="match status" value="1"/>
</dbReference>
<evidence type="ECO:0000259" key="14">
    <source>
        <dbReference type="PROSITE" id="PS01124"/>
    </source>
</evidence>
<dbReference type="Pfam" id="PF12833">
    <property type="entry name" value="HTH_18"/>
    <property type="match status" value="1"/>
</dbReference>
<dbReference type="InterPro" id="IPR036097">
    <property type="entry name" value="HisK_dim/P_sf"/>
</dbReference>
<sequence length="1322" mass="151363">MTTKTNFETMRQTLLLLFLALILMPDTINALPFKEISTDNGLSNRRVQESILDDNGYIWFATRSGIDRYNGEFFVHYTLSISAENEVTEHPRGILINDQKEIYAFSEANIYKFSYETDSFHQVNNVNLTQREAINAITFDPTGHLWIGTTEHLYRFNTNDSTLQSIKQKVAVHCLLFEKEKHGWAGTSKGVFHLVEQEDESYLPRREKYLSALNDKRIQSLYHDSLTHHLWIGTFSHGIYIYNKPQKELIADKAVHQAVPVRSITSVGTDRIWAGVDGAGIYEYNRFTGERETEYSHNATGYKYLKANTIYHILDNKNSIWVCTHTAGVFVYNKNRLVSTTYHHIENNSQSLANNHVNCLLEDDRNRLWIGTNQGISRYDQTDGQWRHFFQNDQKDNAVILSLCQDKEGNVWAGGYASDVINIDRNDRIHIIDLPKKEGSKPTKNYIYAITQDQEGNIWLGGIINELMRYNPTTHKVDYYPIKGINQLLTYGKDTLFVASTKGVIIFNIQTEKGDYLPVGEKEKSMQFITQSLCIPPSTPQQLWIGTEGKGVLCYQLTDGTTKQYTQADGLSSNNICGIQYDGQGRIWVSTENGLNCLHPKHGRIDVFYEADGLPDNILNFRSFSQFRNNHIVWGTPEGAFELNPDEFAQKDETSFNLRFEEFALFNVPVRPDTKDSPLHTVIDRTEQIALTHGQHSFSFRFLNLGYLNVSKNLYSWYLEGFDHAWSLPTDHHHAVYTNIPPGNYTFRVKVFSGGDEKNYQERSIHITIAHPWWNTPFAWVLYLLLTALLVYFLIKAYKDRMDARDSDQKIRFFINIAHDIRTPLTLIKAPLNEIENEPLTDNGHSALTLAQRNTEKLLNMVTQLLDFQKIEREAMTLQVEETEMSAFIGSAVGNFEPLAREKGISLHTQISPEGEHPIFIDRRKVSLILDNLISNSIKYTCQHGNVWVKCSLTDEKLVLEVVDDGIGISTQAQKKLFNRFYRAENAANSKETGSGIGLLLTKKMTLLHKGSIDFSSTEGVGTTFRIQLPVSQSDYNKTELIQKDFHPKKEVQQEKQPDEAGKIKILLVEDNEELREYLARYLKQDYSIVESADGQAALEVVRKENPDFIISDVMMPLLSGTELCKQLKSNIETCHIPLILLTSLAEREDIIKGLNAGADDYITKPFDPAVLKSKIASIINNRSLYRKKYIDKSAFNDESLLVNELDKQFMEQVVEYIEEKMMNEDFSIDTLAIEMAMSRSVFFKKIKSLTGQNPQEFIRDIKMKRAATLLREHKYSIGEIAYLTGYPNAKYFSTAFKKYYGCTPSSFVEDEISAPSYSDEV</sequence>
<keyword evidence="10" id="KW-0238">DNA-binding</keyword>
<dbReference type="SMART" id="SM00388">
    <property type="entry name" value="HisKA"/>
    <property type="match status" value="1"/>
</dbReference>
<dbReference type="Gene3D" id="2.60.40.10">
    <property type="entry name" value="Immunoglobulins"/>
    <property type="match status" value="1"/>
</dbReference>
<dbReference type="PANTHER" id="PTHR43547">
    <property type="entry name" value="TWO-COMPONENT HISTIDINE KINASE"/>
    <property type="match status" value="1"/>
</dbReference>
<dbReference type="GO" id="GO:0000155">
    <property type="term" value="F:phosphorelay sensor kinase activity"/>
    <property type="evidence" value="ECO:0007669"/>
    <property type="project" value="InterPro"/>
</dbReference>
<evidence type="ECO:0000256" key="3">
    <source>
        <dbReference type="ARBA" id="ARBA00022553"/>
    </source>
</evidence>
<feature type="domain" description="HTH araC/xylS-type" evidence="14">
    <location>
        <begin position="1212"/>
        <end position="1311"/>
    </location>
</feature>
<dbReference type="InterPro" id="IPR036890">
    <property type="entry name" value="HATPase_C_sf"/>
</dbReference>
<dbReference type="SUPFAM" id="SSF63829">
    <property type="entry name" value="Calcium-dependent phosphotriesterase"/>
    <property type="match status" value="1"/>
</dbReference>
<dbReference type="FunFam" id="2.60.40.10:FF:000791">
    <property type="entry name" value="Two-component system sensor histidine kinase/response regulator"/>
    <property type="match status" value="1"/>
</dbReference>
<dbReference type="InterPro" id="IPR013783">
    <property type="entry name" value="Ig-like_fold"/>
</dbReference>
<dbReference type="InterPro" id="IPR011123">
    <property type="entry name" value="Y_Y_Y"/>
</dbReference>
<dbReference type="GO" id="GO:0005524">
    <property type="term" value="F:ATP binding"/>
    <property type="evidence" value="ECO:0007669"/>
    <property type="project" value="UniProtKB-KW"/>
</dbReference>
<dbReference type="SMART" id="SM00387">
    <property type="entry name" value="HATPase_c"/>
    <property type="match status" value="1"/>
</dbReference>
<dbReference type="Pfam" id="PF00072">
    <property type="entry name" value="Response_reg"/>
    <property type="match status" value="1"/>
</dbReference>
<dbReference type="PROSITE" id="PS00041">
    <property type="entry name" value="HTH_ARAC_FAMILY_1"/>
    <property type="match status" value="1"/>
</dbReference>
<dbReference type="InterPro" id="IPR011006">
    <property type="entry name" value="CheY-like_superfamily"/>
</dbReference>
<dbReference type="Gene3D" id="2.130.10.10">
    <property type="entry name" value="YVTN repeat-like/Quinoprotein amine dehydrogenase"/>
    <property type="match status" value="3"/>
</dbReference>
<dbReference type="InterPro" id="IPR003661">
    <property type="entry name" value="HisK_dim/P_dom"/>
</dbReference>
<keyword evidence="13" id="KW-0472">Membrane</keyword>
<keyword evidence="9" id="KW-0805">Transcription regulation</keyword>
<keyword evidence="11" id="KW-0804">Transcription</keyword>
<dbReference type="GO" id="GO:0043565">
    <property type="term" value="F:sequence-specific DNA binding"/>
    <property type="evidence" value="ECO:0007669"/>
    <property type="project" value="InterPro"/>
</dbReference>
<evidence type="ECO:0000256" key="10">
    <source>
        <dbReference type="ARBA" id="ARBA00023125"/>
    </source>
</evidence>
<dbReference type="EMBL" id="WDES01000015">
    <property type="protein sequence ID" value="KAB6088206.1"/>
    <property type="molecule type" value="Genomic_DNA"/>
</dbReference>
<evidence type="ECO:0000256" key="11">
    <source>
        <dbReference type="ARBA" id="ARBA00023163"/>
    </source>
</evidence>
<dbReference type="CDD" id="cd00082">
    <property type="entry name" value="HisKA"/>
    <property type="match status" value="1"/>
</dbReference>
<evidence type="ECO:0000256" key="12">
    <source>
        <dbReference type="PROSITE-ProRule" id="PRU00169"/>
    </source>
</evidence>
<evidence type="ECO:0000256" key="8">
    <source>
        <dbReference type="ARBA" id="ARBA00023012"/>
    </source>
</evidence>
<dbReference type="Pfam" id="PF00512">
    <property type="entry name" value="HisKA"/>
    <property type="match status" value="1"/>
</dbReference>
<dbReference type="SUPFAM" id="SSF52172">
    <property type="entry name" value="CheY-like"/>
    <property type="match status" value="1"/>
</dbReference>
<dbReference type="SUPFAM" id="SSF55874">
    <property type="entry name" value="ATPase domain of HSP90 chaperone/DNA topoisomerase II/histidine kinase"/>
    <property type="match status" value="1"/>
</dbReference>
<evidence type="ECO:0000313" key="18">
    <source>
        <dbReference type="Proteomes" id="UP000435059"/>
    </source>
</evidence>
<dbReference type="Pfam" id="PF02518">
    <property type="entry name" value="HATPase_c"/>
    <property type="match status" value="1"/>
</dbReference>
<evidence type="ECO:0000256" key="1">
    <source>
        <dbReference type="ARBA" id="ARBA00000085"/>
    </source>
</evidence>
<dbReference type="Pfam" id="PF07494">
    <property type="entry name" value="Reg_prop"/>
    <property type="match status" value="4"/>
</dbReference>
<dbReference type="PROSITE" id="PS50109">
    <property type="entry name" value="HIS_KIN"/>
    <property type="match status" value="1"/>
</dbReference>
<dbReference type="InterPro" id="IPR018062">
    <property type="entry name" value="HTH_AraC-typ_CS"/>
</dbReference>
<dbReference type="SUPFAM" id="SSF101898">
    <property type="entry name" value="NHL repeat"/>
    <property type="match status" value="1"/>
</dbReference>
<dbReference type="InterPro" id="IPR009057">
    <property type="entry name" value="Homeodomain-like_sf"/>
</dbReference>
<dbReference type="SUPFAM" id="SSF46689">
    <property type="entry name" value="Homeodomain-like"/>
    <property type="match status" value="1"/>
</dbReference>
<keyword evidence="3 12" id="KW-0597">Phosphoprotein</keyword>
<dbReference type="PROSITE" id="PS50110">
    <property type="entry name" value="RESPONSE_REGULATORY"/>
    <property type="match status" value="1"/>
</dbReference>
<dbReference type="InterPro" id="IPR018060">
    <property type="entry name" value="HTH_AraC"/>
</dbReference>
<keyword evidence="8" id="KW-0902">Two-component regulatory system</keyword>
<evidence type="ECO:0000259" key="15">
    <source>
        <dbReference type="PROSITE" id="PS50109"/>
    </source>
</evidence>
<dbReference type="PRINTS" id="PR00344">
    <property type="entry name" value="BCTRLSENSOR"/>
</dbReference>
<evidence type="ECO:0000256" key="7">
    <source>
        <dbReference type="ARBA" id="ARBA00022840"/>
    </source>
</evidence>
<keyword evidence="5" id="KW-0547">Nucleotide-binding</keyword>
<protein>
    <recommendedName>
        <fullName evidence="2">histidine kinase</fullName>
        <ecNumber evidence="2">2.7.13.3</ecNumber>
    </recommendedName>
</protein>
<organism evidence="17 18">
    <name type="scientific">Bacteroides xylanisolvens</name>
    <dbReference type="NCBI Taxonomy" id="371601"/>
    <lineage>
        <taxon>Bacteria</taxon>
        <taxon>Pseudomonadati</taxon>
        <taxon>Bacteroidota</taxon>
        <taxon>Bacteroidia</taxon>
        <taxon>Bacteroidales</taxon>
        <taxon>Bacteroidaceae</taxon>
        <taxon>Bacteroides</taxon>
    </lineage>
</organism>
<dbReference type="EC" id="2.7.13.3" evidence="2"/>
<dbReference type="InterPro" id="IPR005467">
    <property type="entry name" value="His_kinase_dom"/>
</dbReference>
<dbReference type="InterPro" id="IPR001789">
    <property type="entry name" value="Sig_transdc_resp-reg_receiver"/>
</dbReference>
<dbReference type="InterPro" id="IPR004358">
    <property type="entry name" value="Sig_transdc_His_kin-like_C"/>
</dbReference>
<dbReference type="SUPFAM" id="SSF47384">
    <property type="entry name" value="Homodimeric domain of signal transducing histidine kinase"/>
    <property type="match status" value="1"/>
</dbReference>
<keyword evidence="7" id="KW-0067">ATP-binding</keyword>
<dbReference type="FunFam" id="3.30.565.10:FF:000037">
    <property type="entry name" value="Hybrid sensor histidine kinase/response regulator"/>
    <property type="match status" value="1"/>
</dbReference>
<name>A0A7J5P3J6_9BACE</name>
<keyword evidence="13" id="KW-0812">Transmembrane</keyword>
<dbReference type="SMART" id="SM00342">
    <property type="entry name" value="HTH_ARAC"/>
    <property type="match status" value="1"/>
</dbReference>
<dbReference type="SMART" id="SM00448">
    <property type="entry name" value="REC"/>
    <property type="match status" value="1"/>
</dbReference>
<gene>
    <name evidence="17" type="ORF">GA574_10745</name>
</gene>
<keyword evidence="6" id="KW-0418">Kinase</keyword>
<evidence type="ECO:0000256" key="9">
    <source>
        <dbReference type="ARBA" id="ARBA00023015"/>
    </source>
</evidence>
<feature type="modified residue" description="4-aspartylphosphate" evidence="12">
    <location>
        <position position="1113"/>
    </location>
</feature>
<proteinExistence type="predicted"/>
<accession>A0A7J5P3J6</accession>
<keyword evidence="4" id="KW-0808">Transferase</keyword>
<dbReference type="PROSITE" id="PS01124">
    <property type="entry name" value="HTH_ARAC_FAMILY_2"/>
    <property type="match status" value="1"/>
</dbReference>
<comment type="catalytic activity">
    <reaction evidence="1">
        <text>ATP + protein L-histidine = ADP + protein N-phospho-L-histidine.</text>
        <dbReference type="EC" id="2.7.13.3"/>
    </reaction>
</comment>
<dbReference type="Gene3D" id="1.10.287.130">
    <property type="match status" value="1"/>
</dbReference>
<evidence type="ECO:0000259" key="16">
    <source>
        <dbReference type="PROSITE" id="PS50110"/>
    </source>
</evidence>
<feature type="transmembrane region" description="Helical" evidence="13">
    <location>
        <begin position="773"/>
        <end position="795"/>
    </location>
</feature>
<dbReference type="InterPro" id="IPR003594">
    <property type="entry name" value="HATPase_dom"/>
</dbReference>
<evidence type="ECO:0000256" key="6">
    <source>
        <dbReference type="ARBA" id="ARBA00022777"/>
    </source>
</evidence>
<evidence type="ECO:0000256" key="5">
    <source>
        <dbReference type="ARBA" id="ARBA00022741"/>
    </source>
</evidence>
<dbReference type="PANTHER" id="PTHR43547:SF2">
    <property type="entry name" value="HYBRID SIGNAL TRANSDUCTION HISTIDINE KINASE C"/>
    <property type="match status" value="1"/>
</dbReference>